<gene>
    <name evidence="1" type="ORF">EVAR_57276_1</name>
</gene>
<evidence type="ECO:0000313" key="2">
    <source>
        <dbReference type="Proteomes" id="UP000299102"/>
    </source>
</evidence>
<comment type="caution">
    <text evidence="1">The sequence shown here is derived from an EMBL/GenBank/DDBJ whole genome shotgun (WGS) entry which is preliminary data.</text>
</comment>
<dbReference type="AlphaFoldDB" id="A0A4C1ZXB3"/>
<reference evidence="1 2" key="1">
    <citation type="journal article" date="2019" name="Commun. Biol.">
        <title>The bagworm genome reveals a unique fibroin gene that provides high tensile strength.</title>
        <authorList>
            <person name="Kono N."/>
            <person name="Nakamura H."/>
            <person name="Ohtoshi R."/>
            <person name="Tomita M."/>
            <person name="Numata K."/>
            <person name="Arakawa K."/>
        </authorList>
    </citation>
    <scope>NUCLEOTIDE SEQUENCE [LARGE SCALE GENOMIC DNA]</scope>
</reference>
<name>A0A4C1ZXB3_EUMVA</name>
<dbReference type="EMBL" id="BGZK01002174">
    <property type="protein sequence ID" value="GBP91483.1"/>
    <property type="molecule type" value="Genomic_DNA"/>
</dbReference>
<accession>A0A4C1ZXB3</accession>
<keyword evidence="2" id="KW-1185">Reference proteome</keyword>
<evidence type="ECO:0000313" key="1">
    <source>
        <dbReference type="EMBL" id="GBP91483.1"/>
    </source>
</evidence>
<dbReference type="Proteomes" id="UP000299102">
    <property type="component" value="Unassembled WGS sequence"/>
</dbReference>
<organism evidence="1 2">
    <name type="scientific">Eumeta variegata</name>
    <name type="common">Bagworm moth</name>
    <name type="synonym">Eumeta japonica</name>
    <dbReference type="NCBI Taxonomy" id="151549"/>
    <lineage>
        <taxon>Eukaryota</taxon>
        <taxon>Metazoa</taxon>
        <taxon>Ecdysozoa</taxon>
        <taxon>Arthropoda</taxon>
        <taxon>Hexapoda</taxon>
        <taxon>Insecta</taxon>
        <taxon>Pterygota</taxon>
        <taxon>Neoptera</taxon>
        <taxon>Endopterygota</taxon>
        <taxon>Lepidoptera</taxon>
        <taxon>Glossata</taxon>
        <taxon>Ditrysia</taxon>
        <taxon>Tineoidea</taxon>
        <taxon>Psychidae</taxon>
        <taxon>Oiketicinae</taxon>
        <taxon>Eumeta</taxon>
    </lineage>
</organism>
<proteinExistence type="predicted"/>
<protein>
    <submittedName>
        <fullName evidence="1">Uncharacterized protein</fullName>
    </submittedName>
</protein>
<sequence>MITLDLLIIEFYLPKSSRYSGRVIPESYIDAAGENIPELKLYGPDSAVSVVYTHERPPSAVYKRTRVRQREQCPITQTFYRIRANRASDGDSNASEIKCDLL</sequence>